<comment type="caution">
    <text evidence="1">The sequence shown here is derived from an EMBL/GenBank/DDBJ whole genome shotgun (WGS) entry which is preliminary data.</text>
</comment>
<sequence>MTPSAQGPSPTRQQLTRLMRIWSSGTWPCHDGLELDLVAAAWVALELSAEGRQTLRLTQAGIRCVAEARRRNQRVLSAHDALATRMARELLLGGRIVWRELSLRAQAQAGLAEEDQAPTEAGAEFLLEPLAEQAKPKPGWRVARPDLFSVRNTSVEDYLQPVVHEVKVSRADLLSDLRHVAKRESYQWLCNECYYVFPVGVAEAAEIPEAFGIWLLHGGVEAGRVELLRPARHKPCKLPFDVWLALAKATPLRLDEDSAQTHLGRADGDGEL</sequence>
<proteinExistence type="predicted"/>
<keyword evidence="2" id="KW-1185">Reference proteome</keyword>
<organism evidence="1 2">
    <name type="scientific">Roseateles oligotrophus</name>
    <dbReference type="NCBI Taxonomy" id="1769250"/>
    <lineage>
        <taxon>Bacteria</taxon>
        <taxon>Pseudomonadati</taxon>
        <taxon>Pseudomonadota</taxon>
        <taxon>Betaproteobacteria</taxon>
        <taxon>Burkholderiales</taxon>
        <taxon>Sphaerotilaceae</taxon>
        <taxon>Roseateles</taxon>
    </lineage>
</organism>
<dbReference type="RefSeq" id="WP_263572404.1">
    <property type="nucleotide sequence ID" value="NZ_JAJIRN010000007.1"/>
</dbReference>
<evidence type="ECO:0000313" key="2">
    <source>
        <dbReference type="Proteomes" id="UP001209701"/>
    </source>
</evidence>
<reference evidence="1 2" key="1">
    <citation type="submission" date="2021-11" db="EMBL/GenBank/DDBJ databases">
        <authorList>
            <person name="Liang Q."/>
            <person name="Mou H."/>
            <person name="Liu Z."/>
        </authorList>
    </citation>
    <scope>NUCLEOTIDE SEQUENCE [LARGE SCALE GENOMIC DNA]</scope>
    <source>
        <strain evidence="1 2">CHU3</strain>
    </source>
</reference>
<gene>
    <name evidence="1" type="ORF">LNV07_17210</name>
</gene>
<accession>A0ABT2YII1</accession>
<evidence type="ECO:0000313" key="1">
    <source>
        <dbReference type="EMBL" id="MCV2369823.1"/>
    </source>
</evidence>
<protein>
    <submittedName>
        <fullName evidence="1">Uncharacterized protein</fullName>
    </submittedName>
</protein>
<dbReference type="Proteomes" id="UP001209701">
    <property type="component" value="Unassembled WGS sequence"/>
</dbReference>
<name>A0ABT2YII1_9BURK</name>
<dbReference type="EMBL" id="JAJIRN010000007">
    <property type="protein sequence ID" value="MCV2369823.1"/>
    <property type="molecule type" value="Genomic_DNA"/>
</dbReference>